<evidence type="ECO:0000256" key="3">
    <source>
        <dbReference type="SAM" id="MobiDB-lite"/>
    </source>
</evidence>
<keyword evidence="5" id="KW-0645">Protease</keyword>
<feature type="region of interest" description="Disordered" evidence="3">
    <location>
        <begin position="401"/>
        <end position="433"/>
    </location>
</feature>
<dbReference type="SUPFAM" id="SSF56601">
    <property type="entry name" value="beta-lactamase/transpeptidase-like"/>
    <property type="match status" value="1"/>
</dbReference>
<accession>A0AAI9SDG3</accession>
<dbReference type="Pfam" id="PF02113">
    <property type="entry name" value="Peptidase_S13"/>
    <property type="match status" value="2"/>
</dbReference>
<organism evidence="5 6">
    <name type="scientific">Sutterella seckii</name>
    <dbReference type="NCBI Taxonomy" id="1944635"/>
    <lineage>
        <taxon>Bacteria</taxon>
        <taxon>Pseudomonadati</taxon>
        <taxon>Pseudomonadota</taxon>
        <taxon>Betaproteobacteria</taxon>
        <taxon>Burkholderiales</taxon>
        <taxon>Sutterellaceae</taxon>
        <taxon>Sutterella</taxon>
    </lineage>
</organism>
<dbReference type="PANTHER" id="PTHR30023">
    <property type="entry name" value="D-ALANYL-D-ALANINE CARBOXYPEPTIDASE"/>
    <property type="match status" value="1"/>
</dbReference>
<dbReference type="GO" id="GO:0000270">
    <property type="term" value="P:peptidoglycan metabolic process"/>
    <property type="evidence" value="ECO:0007669"/>
    <property type="project" value="TreeGrafter"/>
</dbReference>
<evidence type="ECO:0000256" key="4">
    <source>
        <dbReference type="SAM" id="SignalP"/>
    </source>
</evidence>
<feature type="chain" id="PRO_5042594950" evidence="4">
    <location>
        <begin position="26"/>
        <end position="572"/>
    </location>
</feature>
<protein>
    <submittedName>
        <fullName evidence="5">D-alanyl-D-alanine carboxypeptidase</fullName>
    </submittedName>
</protein>
<feature type="compositionally biased region" description="Basic and acidic residues" evidence="3">
    <location>
        <begin position="420"/>
        <end position="432"/>
    </location>
</feature>
<gene>
    <name evidence="5" type="ORF">GBM96_03870</name>
</gene>
<feature type="compositionally biased region" description="Basic and acidic residues" evidence="3">
    <location>
        <begin position="401"/>
        <end position="411"/>
    </location>
</feature>
<dbReference type="PRINTS" id="PR00922">
    <property type="entry name" value="DADACBPTASE3"/>
</dbReference>
<dbReference type="GO" id="GO:0004185">
    <property type="term" value="F:serine-type carboxypeptidase activity"/>
    <property type="evidence" value="ECO:0007669"/>
    <property type="project" value="InterPro"/>
</dbReference>
<sequence>MREGSIFSLKIIVCSFMLSALSVPAFSESGSGTLTPAMAEAAAGASAHGGEKENDAAAPEANDEGAASRNRASGREGLPTPRGSFTQLPEKLALAAKRLRVNPAGITISVVPVENPGKPLLSWRADAMEPPASAAKLVTTLAALEVLGSSYRWRTNFYVKEMPDKKGVLKGGLYIRGGGDPALVLEDFALEVDRLAQKGVRRIDGNIVIDRSHFNIPKVDPGAFDGRRSRPYNLQPDAALLNYRNLSFEITPDVKAGVARLVVFPPLAGVSYPKTIRLGKGGCGDWKSAIAFKVNDLGKGKKRVLFNGRYPSACGVKTFNVIAFEADEYFERLFRALWEKDGRTWRGKVVSGKVPEDGKLFLSRLSPTLGEITALTNKWSNNPMARHIFLTLGAARVNEELEEKASEEKAAPKAAGASKAEGKSQEEKRLEFPRGATLADARAALADWMAGRGIPASEIIIDNGSGLSRTSRVSARAMTALLAAGWNGPYMPEYLASLPITGRDGTMVRRKVALEEGRIKTGYLEDVRSIGGYVHALDGKRYAVYASVTGAKNVPGGIKFLDAVIDWVYAAE</sequence>
<feature type="region of interest" description="Disordered" evidence="3">
    <location>
        <begin position="42"/>
        <end position="85"/>
    </location>
</feature>
<keyword evidence="4" id="KW-0732">Signal</keyword>
<dbReference type="Gene3D" id="3.40.710.10">
    <property type="entry name" value="DD-peptidase/beta-lactamase superfamily"/>
    <property type="match status" value="1"/>
</dbReference>
<reference evidence="5 6" key="1">
    <citation type="submission" date="2019-10" db="EMBL/GenBank/DDBJ databases">
        <title>Genome diversity of Sutterella seckii.</title>
        <authorList>
            <person name="Chaplin A.V."/>
            <person name="Sokolova S.R."/>
            <person name="Mosin K.A."/>
            <person name="Ivanova E.L."/>
            <person name="Kochetkova T.O."/>
            <person name="Goltsov A.Y."/>
            <person name="Trofimov D.Y."/>
            <person name="Efimov B.A."/>
        </authorList>
    </citation>
    <scope>NUCLEOTIDE SEQUENCE [LARGE SCALE GENOMIC DNA]</scope>
    <source>
        <strain evidence="5 6">ASD3426</strain>
    </source>
</reference>
<dbReference type="InterPro" id="IPR012338">
    <property type="entry name" value="Beta-lactam/transpept-like"/>
</dbReference>
<keyword evidence="5" id="KW-0121">Carboxypeptidase</keyword>
<proteinExistence type="inferred from homology"/>
<evidence type="ECO:0000256" key="1">
    <source>
        <dbReference type="ARBA" id="ARBA00006096"/>
    </source>
</evidence>
<dbReference type="GO" id="GO:0006508">
    <property type="term" value="P:proteolysis"/>
    <property type="evidence" value="ECO:0007669"/>
    <property type="project" value="InterPro"/>
</dbReference>
<keyword evidence="2" id="KW-0378">Hydrolase</keyword>
<name>A0AAI9SDG3_9BURK</name>
<keyword evidence="6" id="KW-1185">Reference proteome</keyword>
<comment type="caution">
    <text evidence="5">The sequence shown here is derived from an EMBL/GenBank/DDBJ whole genome shotgun (WGS) entry which is preliminary data.</text>
</comment>
<dbReference type="PANTHER" id="PTHR30023:SF0">
    <property type="entry name" value="PENICILLIN-SENSITIVE CARBOXYPEPTIDASE A"/>
    <property type="match status" value="1"/>
</dbReference>
<feature type="compositionally biased region" description="Low complexity" evidence="3">
    <location>
        <begin position="56"/>
        <end position="67"/>
    </location>
</feature>
<dbReference type="Proteomes" id="UP000469462">
    <property type="component" value="Unassembled WGS sequence"/>
</dbReference>
<evidence type="ECO:0000313" key="5">
    <source>
        <dbReference type="EMBL" id="KAB7651940.1"/>
    </source>
</evidence>
<dbReference type="InterPro" id="IPR000667">
    <property type="entry name" value="Peptidase_S13"/>
</dbReference>
<dbReference type="Gene3D" id="3.50.80.20">
    <property type="entry name" value="D-Ala-D-Ala carboxypeptidase C, peptidase S13"/>
    <property type="match status" value="1"/>
</dbReference>
<dbReference type="AlphaFoldDB" id="A0AAI9SDG3"/>
<dbReference type="EMBL" id="WEHW01000008">
    <property type="protein sequence ID" value="KAB7651940.1"/>
    <property type="molecule type" value="Genomic_DNA"/>
</dbReference>
<evidence type="ECO:0000256" key="2">
    <source>
        <dbReference type="ARBA" id="ARBA00022801"/>
    </source>
</evidence>
<comment type="similarity">
    <text evidence="1">Belongs to the peptidase S13 family.</text>
</comment>
<feature type="signal peptide" evidence="4">
    <location>
        <begin position="1"/>
        <end position="25"/>
    </location>
</feature>
<evidence type="ECO:0000313" key="6">
    <source>
        <dbReference type="Proteomes" id="UP000469462"/>
    </source>
</evidence>